<gene>
    <name evidence="1" type="ORF">QYF49_09885</name>
</gene>
<name>A0ABT8E5W8_9BACL</name>
<proteinExistence type="predicted"/>
<evidence type="ECO:0000313" key="1">
    <source>
        <dbReference type="EMBL" id="MDN4073313.1"/>
    </source>
</evidence>
<comment type="caution">
    <text evidence="1">The sequence shown here is derived from an EMBL/GenBank/DDBJ whole genome shotgun (WGS) entry which is preliminary data.</text>
</comment>
<reference evidence="1" key="1">
    <citation type="submission" date="2023-06" db="EMBL/GenBank/DDBJ databases">
        <title>Draft Genome Sequences of Representative Paenibacillus Polymyxa, Bacillus cereus, Fictibacillus sp., and Brevibacillus agri Strains Isolated from Amazonian Dark Earth.</title>
        <authorList>
            <person name="Pellegrinetti T.A."/>
            <person name="Cunha I.C.M."/>
            <person name="Chaves M.G."/>
            <person name="Freitas A.S."/>
            <person name="Silva A.V.R."/>
            <person name="Tsai S.M."/>
            <person name="Mendes L.W."/>
        </authorList>
    </citation>
    <scope>NUCLEOTIDE SEQUENCE</scope>
    <source>
        <strain evidence="1">CENA-BCM004</strain>
    </source>
</reference>
<keyword evidence="2" id="KW-1185">Reference proteome</keyword>
<accession>A0ABT8E5W8</accession>
<organism evidence="1 2">
    <name type="scientific">Fictibacillus terranigra</name>
    <dbReference type="NCBI Taxonomy" id="3058424"/>
    <lineage>
        <taxon>Bacteria</taxon>
        <taxon>Bacillati</taxon>
        <taxon>Bacillota</taxon>
        <taxon>Bacilli</taxon>
        <taxon>Bacillales</taxon>
        <taxon>Fictibacillaceae</taxon>
        <taxon>Fictibacillus</taxon>
    </lineage>
</organism>
<dbReference type="EMBL" id="JAUHLN010000002">
    <property type="protein sequence ID" value="MDN4073313.1"/>
    <property type="molecule type" value="Genomic_DNA"/>
</dbReference>
<protein>
    <submittedName>
        <fullName evidence="1">Uncharacterized protein</fullName>
    </submittedName>
</protein>
<dbReference type="Proteomes" id="UP001168694">
    <property type="component" value="Unassembled WGS sequence"/>
</dbReference>
<sequence>MSPRTRDVVVIVFESASTTRRFRIVDFAVIGSAGPCREFLRRGEDVVHAESCLLRNNFRIVFESSNVLLFIRR</sequence>
<dbReference type="RefSeq" id="WP_290399449.1">
    <property type="nucleotide sequence ID" value="NZ_JAUHLN010000002.1"/>
</dbReference>
<evidence type="ECO:0000313" key="2">
    <source>
        <dbReference type="Proteomes" id="UP001168694"/>
    </source>
</evidence>